<dbReference type="InterPro" id="IPR017853">
    <property type="entry name" value="GH"/>
</dbReference>
<dbReference type="GO" id="GO:0006032">
    <property type="term" value="P:chitin catabolic process"/>
    <property type="evidence" value="ECO:0007669"/>
    <property type="project" value="UniProtKB-KW"/>
</dbReference>
<dbReference type="InterPro" id="IPR001223">
    <property type="entry name" value="Glyco_hydro18_cat"/>
</dbReference>
<feature type="signal peptide" evidence="4">
    <location>
        <begin position="1"/>
        <end position="22"/>
    </location>
</feature>
<evidence type="ECO:0000259" key="5">
    <source>
        <dbReference type="PROSITE" id="PS51910"/>
    </source>
</evidence>
<feature type="domain" description="GH18" evidence="5">
    <location>
        <begin position="24"/>
        <end position="390"/>
    </location>
</feature>
<evidence type="ECO:0000256" key="3">
    <source>
        <dbReference type="ARBA" id="ARBA00023024"/>
    </source>
</evidence>
<dbReference type="RefSeq" id="WP_084091961.1">
    <property type="nucleotide sequence ID" value="NZ_FWXD01000021.1"/>
</dbReference>
<dbReference type="EMBL" id="FWXD01000021">
    <property type="protein sequence ID" value="SMC28227.1"/>
    <property type="molecule type" value="Genomic_DNA"/>
</dbReference>
<dbReference type="InterPro" id="IPR011583">
    <property type="entry name" value="Chitinase_II/V-like_cat"/>
</dbReference>
<evidence type="ECO:0000256" key="1">
    <source>
        <dbReference type="ARBA" id="ARBA00000822"/>
    </source>
</evidence>
<dbReference type="InterPro" id="IPR029070">
    <property type="entry name" value="Chitinase_insertion_sf"/>
</dbReference>
<keyword evidence="3" id="KW-0119">Carbohydrate metabolism</keyword>
<keyword evidence="3" id="KW-0624">Polysaccharide degradation</keyword>
<dbReference type="PANTHER" id="PTHR11177">
    <property type="entry name" value="CHITINASE"/>
    <property type="match status" value="1"/>
</dbReference>
<dbReference type="SMART" id="SM00636">
    <property type="entry name" value="Glyco_18"/>
    <property type="match status" value="1"/>
</dbReference>
<dbReference type="Gene3D" id="3.10.50.10">
    <property type="match status" value="1"/>
</dbReference>
<dbReference type="PROSITE" id="PS51910">
    <property type="entry name" value="GH18_2"/>
    <property type="match status" value="1"/>
</dbReference>
<dbReference type="STRING" id="1121001.SAMN02745857_03167"/>
<keyword evidence="3" id="KW-0146">Chitin degradation</keyword>
<dbReference type="GO" id="GO:0008843">
    <property type="term" value="F:endochitinase activity"/>
    <property type="evidence" value="ECO:0007669"/>
    <property type="project" value="UniProtKB-EC"/>
</dbReference>
<reference evidence="6 7" key="1">
    <citation type="submission" date="2017-04" db="EMBL/GenBank/DDBJ databases">
        <authorList>
            <person name="Afonso C.L."/>
            <person name="Miller P.J."/>
            <person name="Scott M.A."/>
            <person name="Spackman E."/>
            <person name="Goraichik I."/>
            <person name="Dimitrov K.M."/>
            <person name="Suarez D.L."/>
            <person name="Swayne D.E."/>
        </authorList>
    </citation>
    <scope>NUCLEOTIDE SEQUENCE [LARGE SCALE GENOMIC DNA]</scope>
    <source>
        <strain evidence="6 7">DSM 23236</strain>
    </source>
</reference>
<proteinExistence type="predicted"/>
<dbReference type="InterPro" id="IPR050314">
    <property type="entry name" value="Glycosyl_Hydrlase_18"/>
</dbReference>
<dbReference type="SUPFAM" id="SSF51445">
    <property type="entry name" value="(Trans)glycosidases"/>
    <property type="match status" value="1"/>
</dbReference>
<evidence type="ECO:0000256" key="4">
    <source>
        <dbReference type="SAM" id="SignalP"/>
    </source>
</evidence>
<keyword evidence="7" id="KW-1185">Reference proteome</keyword>
<evidence type="ECO:0000313" key="6">
    <source>
        <dbReference type="EMBL" id="SMC28227.1"/>
    </source>
</evidence>
<dbReference type="Gene3D" id="3.20.20.80">
    <property type="entry name" value="Glycosidases"/>
    <property type="match status" value="1"/>
</dbReference>
<organism evidence="6 7">
    <name type="scientific">Andreprevotia lacus DSM 23236</name>
    <dbReference type="NCBI Taxonomy" id="1121001"/>
    <lineage>
        <taxon>Bacteria</taxon>
        <taxon>Pseudomonadati</taxon>
        <taxon>Pseudomonadota</taxon>
        <taxon>Betaproteobacteria</taxon>
        <taxon>Neisseriales</taxon>
        <taxon>Chitinibacteraceae</taxon>
        <taxon>Andreprevotia</taxon>
    </lineage>
</organism>
<sequence length="390" mass="42935">MWRSRTTLTALFCAAVCSAAQAAPLVISYLPTWQSEQDMKQASEVLHKLDIGVLSFLEIQPDGTAFIAPSAAPAVAYWHQAFIDARKLNPALRCQWAIAGWEGSRNLAKVAQSEVSRTRLAITATAIMKAYQCSGLDLDWEHPVTGGNYADDASPADKENYVLLLQALRAELTRQGKHDQQKYVLTAALPVTNGGWSLSGYDIPRTVKELDWVNMMLYDFYGAWASRAGLLAPLYGLPEDPDGKVLSIDLGVKYMLAKGARKDQLVFGVPFYFRAQGNVEPGPNGDGLNQPSKGPGLKQYKEPGAGQYYLVKQDLLGKPGWKSFRNKETGGSPYLYNADTREFVSYDDAQSLKTKVEYIKANGLAGVMIWELTQDDAQHTLLNALTQSLK</sequence>
<name>A0A1W1XWH5_9NEIS</name>
<keyword evidence="4" id="KW-0732">Signal</keyword>
<gene>
    <name evidence="6" type="ORF">SAMN02745857_03167</name>
</gene>
<evidence type="ECO:0000313" key="7">
    <source>
        <dbReference type="Proteomes" id="UP000192761"/>
    </source>
</evidence>
<dbReference type="EC" id="3.2.1.14" evidence="2"/>
<dbReference type="Proteomes" id="UP000192761">
    <property type="component" value="Unassembled WGS sequence"/>
</dbReference>
<dbReference type="GO" id="GO:0008061">
    <property type="term" value="F:chitin binding"/>
    <property type="evidence" value="ECO:0007669"/>
    <property type="project" value="InterPro"/>
</dbReference>
<dbReference type="PANTHER" id="PTHR11177:SF317">
    <property type="entry name" value="CHITINASE 12-RELATED"/>
    <property type="match status" value="1"/>
</dbReference>
<dbReference type="SUPFAM" id="SSF54556">
    <property type="entry name" value="Chitinase insertion domain"/>
    <property type="match status" value="1"/>
</dbReference>
<dbReference type="AlphaFoldDB" id="A0A1W1XWH5"/>
<dbReference type="OrthoDB" id="8573752at2"/>
<dbReference type="Pfam" id="PF00704">
    <property type="entry name" value="Glyco_hydro_18"/>
    <property type="match status" value="1"/>
</dbReference>
<accession>A0A1W1XWH5</accession>
<evidence type="ECO:0000256" key="2">
    <source>
        <dbReference type="ARBA" id="ARBA00012729"/>
    </source>
</evidence>
<comment type="catalytic activity">
    <reaction evidence="1">
        <text>Random endo-hydrolysis of N-acetyl-beta-D-glucosaminide (1-&gt;4)-beta-linkages in chitin and chitodextrins.</text>
        <dbReference type="EC" id="3.2.1.14"/>
    </reaction>
</comment>
<dbReference type="GO" id="GO:0005975">
    <property type="term" value="P:carbohydrate metabolic process"/>
    <property type="evidence" value="ECO:0007669"/>
    <property type="project" value="InterPro"/>
</dbReference>
<protein>
    <recommendedName>
        <fullName evidence="2">chitinase</fullName>
        <ecNumber evidence="2">3.2.1.14</ecNumber>
    </recommendedName>
</protein>
<feature type="chain" id="PRO_5012144963" description="chitinase" evidence="4">
    <location>
        <begin position="23"/>
        <end position="390"/>
    </location>
</feature>